<dbReference type="GO" id="GO:0005524">
    <property type="term" value="F:ATP binding"/>
    <property type="evidence" value="ECO:0007669"/>
    <property type="project" value="InterPro"/>
</dbReference>
<dbReference type="Gene3D" id="2.180.10.10">
    <property type="entry name" value="RHS repeat-associated core"/>
    <property type="match status" value="3"/>
</dbReference>
<evidence type="ECO:0000256" key="2">
    <source>
        <dbReference type="SAM" id="MobiDB-lite"/>
    </source>
</evidence>
<dbReference type="PANTHER" id="PTHR32305:SF15">
    <property type="entry name" value="PROTEIN RHSA-RELATED"/>
    <property type="match status" value="1"/>
</dbReference>
<evidence type="ECO:0000313" key="7">
    <source>
        <dbReference type="Proteomes" id="UP000005092"/>
    </source>
</evidence>
<feature type="domain" description="Peptidase C39" evidence="4">
    <location>
        <begin position="202"/>
        <end position="317"/>
    </location>
</feature>
<dbReference type="RefSeq" id="WP_003595286.1">
    <property type="nucleotide sequence ID" value="NZ_JH719382.1"/>
</dbReference>
<feature type="domain" description="Teneurin-like YD-shell" evidence="5">
    <location>
        <begin position="820"/>
        <end position="1012"/>
    </location>
</feature>
<dbReference type="InterPro" id="IPR011990">
    <property type="entry name" value="TPR-like_helical_dom_sf"/>
</dbReference>
<evidence type="ECO:0000259" key="5">
    <source>
        <dbReference type="Pfam" id="PF25023"/>
    </source>
</evidence>
<feature type="domain" description="Teneurin-like YD-shell" evidence="5">
    <location>
        <begin position="1237"/>
        <end position="1448"/>
    </location>
</feature>
<evidence type="ECO:0000313" key="6">
    <source>
        <dbReference type="EMBL" id="EJB01774.1"/>
    </source>
</evidence>
<dbReference type="EMBL" id="JH719382">
    <property type="protein sequence ID" value="EJB01774.1"/>
    <property type="molecule type" value="Genomic_DNA"/>
</dbReference>
<dbReference type="NCBIfam" id="TIGR01643">
    <property type="entry name" value="YD_repeat_2x"/>
    <property type="match status" value="7"/>
</dbReference>
<dbReference type="InterPro" id="IPR006530">
    <property type="entry name" value="YD"/>
</dbReference>
<feature type="chain" id="PRO_5003722746" evidence="3">
    <location>
        <begin position="27"/>
        <end position="1538"/>
    </location>
</feature>
<organism evidence="6 7">
    <name type="scientific">Rhizobium leguminosarum bv. trifolii WSM597</name>
    <dbReference type="NCBI Taxonomy" id="754764"/>
    <lineage>
        <taxon>Bacteria</taxon>
        <taxon>Pseudomonadati</taxon>
        <taxon>Pseudomonadota</taxon>
        <taxon>Alphaproteobacteria</taxon>
        <taxon>Hyphomicrobiales</taxon>
        <taxon>Rhizobiaceae</taxon>
        <taxon>Rhizobium/Agrobacterium group</taxon>
        <taxon>Rhizobium</taxon>
    </lineage>
</organism>
<dbReference type="GO" id="GO:0008233">
    <property type="term" value="F:peptidase activity"/>
    <property type="evidence" value="ECO:0007669"/>
    <property type="project" value="InterPro"/>
</dbReference>
<dbReference type="CDD" id="cd02259">
    <property type="entry name" value="Peptidase_C39_like"/>
    <property type="match status" value="1"/>
</dbReference>
<accession>I9N1K7</accession>
<evidence type="ECO:0000256" key="3">
    <source>
        <dbReference type="SAM" id="SignalP"/>
    </source>
</evidence>
<protein>
    <submittedName>
        <fullName evidence="6">RHS repeat-associated core domain protein</fullName>
    </submittedName>
</protein>
<evidence type="ECO:0000259" key="4">
    <source>
        <dbReference type="Pfam" id="PF03412"/>
    </source>
</evidence>
<feature type="compositionally biased region" description="Low complexity" evidence="2">
    <location>
        <begin position="347"/>
        <end position="356"/>
    </location>
</feature>
<dbReference type="HOGENOM" id="CLU_003813_0_0_5"/>
<proteinExistence type="predicted"/>
<gene>
    <name evidence="6" type="ORF">Rleg9DRAFT_0519</name>
</gene>
<dbReference type="Proteomes" id="UP000005092">
    <property type="component" value="Unassembled WGS sequence"/>
</dbReference>
<dbReference type="NCBIfam" id="TIGR03696">
    <property type="entry name" value="Rhs_assc_core"/>
    <property type="match status" value="1"/>
</dbReference>
<evidence type="ECO:0000256" key="1">
    <source>
        <dbReference type="ARBA" id="ARBA00022737"/>
    </source>
</evidence>
<dbReference type="Pfam" id="PF03412">
    <property type="entry name" value="Peptidase_C39"/>
    <property type="match status" value="1"/>
</dbReference>
<dbReference type="GO" id="GO:0016020">
    <property type="term" value="C:membrane"/>
    <property type="evidence" value="ECO:0007669"/>
    <property type="project" value="InterPro"/>
</dbReference>
<dbReference type="GO" id="GO:0006508">
    <property type="term" value="P:proteolysis"/>
    <property type="evidence" value="ECO:0007669"/>
    <property type="project" value="InterPro"/>
</dbReference>
<dbReference type="Gene3D" id="1.25.40.10">
    <property type="entry name" value="Tetratricopeptide repeat domain"/>
    <property type="match status" value="1"/>
</dbReference>
<feature type="signal peptide" evidence="3">
    <location>
        <begin position="1"/>
        <end position="26"/>
    </location>
</feature>
<dbReference type="Pfam" id="PF25023">
    <property type="entry name" value="TEN_YD-shell"/>
    <property type="match status" value="2"/>
</dbReference>
<keyword evidence="3" id="KW-0732">Signal</keyword>
<dbReference type="InterPro" id="IPR031325">
    <property type="entry name" value="RHS_repeat"/>
</dbReference>
<dbReference type="InterPro" id="IPR056823">
    <property type="entry name" value="TEN-like_YD-shell"/>
</dbReference>
<keyword evidence="1" id="KW-0677">Repeat</keyword>
<dbReference type="PANTHER" id="PTHR32305">
    <property type="match status" value="1"/>
</dbReference>
<dbReference type="InterPro" id="IPR050708">
    <property type="entry name" value="T6SS_VgrG/RHS"/>
</dbReference>
<dbReference type="Pfam" id="PF05593">
    <property type="entry name" value="RHS_repeat"/>
    <property type="match status" value="1"/>
</dbReference>
<reference evidence="6 7" key="1">
    <citation type="submission" date="2012-02" db="EMBL/GenBank/DDBJ databases">
        <title>Improved High-Quality Draft Sequence of Rhizobium leguminosarum bv. trifolii WSM597.</title>
        <authorList>
            <consortium name="US DOE Joint Genome Institute"/>
            <person name="Lucas S."/>
            <person name="Han J."/>
            <person name="Lapidus A."/>
            <person name="Cheng J.-F."/>
            <person name="Goodwin L."/>
            <person name="Pitluck S."/>
            <person name="Peters L."/>
            <person name="Ovchinnikova G."/>
            <person name="Held B."/>
            <person name="Detter J.C."/>
            <person name="Han C."/>
            <person name="Tapia R."/>
            <person name="Land M."/>
            <person name="Hauser L."/>
            <person name="Kyrpides N."/>
            <person name="Ivanova N."/>
            <person name="Pagani I."/>
            <person name="Brau L."/>
            <person name="Yates R."/>
            <person name="O'Hara G."/>
            <person name="Rui T."/>
            <person name="Howieson J."/>
            <person name="Reeve W."/>
            <person name="Woyke T."/>
        </authorList>
    </citation>
    <scope>NUCLEOTIDE SEQUENCE [LARGE SCALE GENOMIC DNA]</scope>
    <source>
        <strain evidence="6 7">WSM597</strain>
    </source>
</reference>
<name>I9N1K7_RHILT</name>
<feature type="region of interest" description="Disordered" evidence="2">
    <location>
        <begin position="331"/>
        <end position="372"/>
    </location>
</feature>
<sequence length="1538" mass="168506">MKSRIALRSVAVCLSASIIGVGLAMAAPIAPDNKTSFGPVNELFNVVGLPEPLVTTGSVSQSESNALREAVTSFAQDPNLSKNNKLAEYLDRFPQSNWAPAINVNLGLLYLHDGYFSRAVTAWREAWELGRDAREPQARALVDRAVGELALLYANLGQTEQLKAFLQDVGDRPIVGSATERFQVAHEQMMLVKNDPRHMFICGPLALRALMLERHADIDSVNFLLWYRASENGTNLKEVSQLADKVKLDHQLIKRSTGQKIPVPSVVHWKVGHFAAIVGEANGRFHIRDSVFDGSDMWVTKAALDEETTGYFLVPKDVDSDPSWQRLGASDAAKVWGKGPTSATRMGDAGDPNASDPDPDAPLPNSPWIGLSRPGSNRECPLCVYNIKESSVSVSLSDTPLGYEPPIGPSMKVKISYNQREDSQPQNFNFYNVSPKWTLNWLSYVTDDPANAGANVSRFLSGGGSFVYKGFDAGTRRFAAQDDDGSILVLASQEPVEYRRLLRDGSVEIYTQSDGATAYPRRVFLSQIRDPQGNAAVLNYDAQRRLTSVTDAVGRQTTFTYGLPSSPLLVTNVTDPFGRSAKLTYDAFGRLSSITDIIGLTSHFTYDTNSLVNKLTTPYGDTNFAYTAPGTTSPPRFVQVTDPLGYKEREEWLEPAPIPESDPAATVPVGMPIGAMNSYLTYRNSFHWDKSAYVAAGCADSGGCDYTKARIRHFVHMPDSSIKGTALESVKYPLENRKWYNYPGQVGFQASINGGTYSEPIAVGRVLDDGSTQMRQYSYDTGGFFNLTKEIDPLGRTTSYVYANQIDLAAVTQTTEFGQQTTIAQFNYNGQHRPLSATGAAGQTTLYRYNTVGQLVSETNPLGQKTSYSYDGASNLEAVTNANDAVAASYTYDAKARIKTSADSEGWSVSYVYDDADRVTSITFPDGTAKRFAYERLDLVSYRDREGKLWQYQYDANRRLTKIIDPSANQTLLDYNERGQIVSLTDPKGNVTGWAYDIQGRQVSKTYADQSLVSYSYETTTSRLKSVLDALGQTKTYGYGLDGRVASIDYLNPVNPTPAVSFIYDNFFPRLASMTDGAGTTDFDYYPAFSVGALQLQTECFTTNGASGCSHDITYGYDELGRMASRTISGSGPETFQYDAIGRQTNHSSDLGAFELGYLGETPQLTTRQLLPVNSNLKTAWSYLDNIHDRRLAVIANTGLDTGQFTNFSFETTPENLISRITQTSDAAVARPPSTAQTVDVNDVNQITQVSGQAYSYDANGNLLSDGERTYSWDAENRLVGITYSATPGKQTQFRYDGLGRRIGIDDTPAGGGSPTVAKYVWCGSQLCQARDSGYLLVRSYFDEGEVKTSGPNPAMFYGVDQVGSIRRVFESATSAPAYDYDPYGVALQGTTAPTHFGYAGMVSQSDSGLSLTWYRAYGANVGRWLSRDPLGDVVSPLNAYEYVNSDPLNMIDPLGLCGEDFGAQASESSKPSDDSGGVQVAETCAAYIQANCLGRIHREFPGEYYDKEIDDVRNAARNGDATARKAIKLMFDKRFQK</sequence>
<dbReference type="InterPro" id="IPR022385">
    <property type="entry name" value="Rhs_assc_core"/>
</dbReference>
<dbReference type="InterPro" id="IPR005074">
    <property type="entry name" value="Peptidase_C39"/>
</dbReference>
<dbReference type="Gene3D" id="3.90.70.10">
    <property type="entry name" value="Cysteine proteinases"/>
    <property type="match status" value="1"/>
</dbReference>